<sequence length="282" mass="32847">MEKQERVRVFIGSGEASLLERKTLIHSLRKHSQRELDIYVLNGTHNSIILNDGEPFLAPMSLKIKYRNATEFSLYRFIIPEVCNYQGKAIYVDSDIVCLTDIGKLFDTPMNGYDFLAKQGAQKGYRGSGSYWGLSVMLIDCEKSQFNLETIFDEIDRNFYTQTDFMVMNQTFLAHHPYTIGKLDPGWNMLDICDKNTKLIHYTGLFSQPWKYRNHPHGELWFNYFKEAVASGYITKEDISLSLHRAYVRKDLLKGNYSFLGREQNYIKQFVRSLKPLKAKKV</sequence>
<comment type="caution">
    <text evidence="1">The sequence shown here is derived from an EMBL/GenBank/DDBJ whole genome shotgun (WGS) entry which is preliminary data.</text>
</comment>
<dbReference type="GO" id="GO:0016757">
    <property type="term" value="F:glycosyltransferase activity"/>
    <property type="evidence" value="ECO:0007669"/>
    <property type="project" value="InterPro"/>
</dbReference>
<organism evidence="1 2">
    <name type="scientific">Gloeocapsopsis dulcis AAB1 = 1H9</name>
    <dbReference type="NCBI Taxonomy" id="1433147"/>
    <lineage>
        <taxon>Bacteria</taxon>
        <taxon>Bacillati</taxon>
        <taxon>Cyanobacteriota</taxon>
        <taxon>Cyanophyceae</taxon>
        <taxon>Oscillatoriophycideae</taxon>
        <taxon>Chroococcales</taxon>
        <taxon>Chroococcaceae</taxon>
        <taxon>Gloeocapsopsis</taxon>
        <taxon>Gloeocapsopsis dulcis</taxon>
    </lineage>
</organism>
<gene>
    <name evidence="1" type="ORF">BWI75_17780</name>
</gene>
<evidence type="ECO:0000313" key="1">
    <source>
        <dbReference type="EMBL" id="MUL38129.1"/>
    </source>
</evidence>
<name>A0A6N8FZ45_9CHRO</name>
<reference evidence="1 2" key="1">
    <citation type="journal article" date="2019" name="Front. Microbiol.">
        <title>Genomic Features for Desiccation Tolerance and Sugar Biosynthesis in the Extremophile Gloeocapsopsis sp. UTEX B3054.</title>
        <authorList>
            <person name="Urrejola C."/>
            <person name="Alcorta J."/>
            <person name="Salas L."/>
            <person name="Vasquez M."/>
            <person name="Polz M.F."/>
            <person name="Vicuna R."/>
            <person name="Diez B."/>
        </authorList>
    </citation>
    <scope>NUCLEOTIDE SEQUENCE [LARGE SCALE GENOMIC DNA]</scope>
    <source>
        <strain evidence="1 2">1H9</strain>
    </source>
</reference>
<dbReference type="InterPro" id="IPR002495">
    <property type="entry name" value="Glyco_trans_8"/>
</dbReference>
<dbReference type="Gene3D" id="3.90.550.10">
    <property type="entry name" value="Spore Coat Polysaccharide Biosynthesis Protein SpsA, Chain A"/>
    <property type="match status" value="1"/>
</dbReference>
<dbReference type="EMBL" id="NAPY01000032">
    <property type="protein sequence ID" value="MUL38129.1"/>
    <property type="molecule type" value="Genomic_DNA"/>
</dbReference>
<dbReference type="OrthoDB" id="583646at2"/>
<dbReference type="Pfam" id="PF01501">
    <property type="entry name" value="Glyco_transf_8"/>
    <property type="match status" value="1"/>
</dbReference>
<dbReference type="InterPro" id="IPR029044">
    <property type="entry name" value="Nucleotide-diphossugar_trans"/>
</dbReference>
<keyword evidence="1" id="KW-0808">Transferase</keyword>
<accession>A0A6N8FZ45</accession>
<dbReference type="SUPFAM" id="SSF53448">
    <property type="entry name" value="Nucleotide-diphospho-sugar transferases"/>
    <property type="match status" value="1"/>
</dbReference>
<dbReference type="Proteomes" id="UP000441797">
    <property type="component" value="Unassembled WGS sequence"/>
</dbReference>
<protein>
    <submittedName>
        <fullName evidence="1">Glycosyl transferase</fullName>
    </submittedName>
</protein>
<proteinExistence type="predicted"/>
<dbReference type="AlphaFoldDB" id="A0A6N8FZ45"/>
<keyword evidence="2" id="KW-1185">Reference proteome</keyword>
<evidence type="ECO:0000313" key="2">
    <source>
        <dbReference type="Proteomes" id="UP000441797"/>
    </source>
</evidence>
<dbReference type="RefSeq" id="WP_105219209.1">
    <property type="nucleotide sequence ID" value="NZ_CAWNSU010000031.1"/>
</dbReference>